<reference evidence="1 2" key="1">
    <citation type="journal article" date="2014" name="Genome Biol.">
        <title>Transcriptome and methylome profiling reveals relics of genome dominance in the mesopolyploid Brassica oleracea.</title>
        <authorList>
            <person name="Parkin I.A."/>
            <person name="Koh C."/>
            <person name="Tang H."/>
            <person name="Robinson S.J."/>
            <person name="Kagale S."/>
            <person name="Clarke W.E."/>
            <person name="Town C.D."/>
            <person name="Nixon J."/>
            <person name="Krishnakumar V."/>
            <person name="Bidwell S.L."/>
            <person name="Denoeud F."/>
            <person name="Belcram H."/>
            <person name="Links M.G."/>
            <person name="Just J."/>
            <person name="Clarke C."/>
            <person name="Bender T."/>
            <person name="Huebert T."/>
            <person name="Mason A.S."/>
            <person name="Pires J.C."/>
            <person name="Barker G."/>
            <person name="Moore J."/>
            <person name="Walley P.G."/>
            <person name="Manoli S."/>
            <person name="Batley J."/>
            <person name="Edwards D."/>
            <person name="Nelson M.N."/>
            <person name="Wang X."/>
            <person name="Paterson A.H."/>
            <person name="King G."/>
            <person name="Bancroft I."/>
            <person name="Chalhoub B."/>
            <person name="Sharpe A.G."/>
        </authorList>
    </citation>
    <scope>NUCLEOTIDE SEQUENCE</scope>
    <source>
        <strain evidence="1 2">cv. TO1000</strain>
    </source>
</reference>
<proteinExistence type="predicted"/>
<evidence type="ECO:0000313" key="2">
    <source>
        <dbReference type="Proteomes" id="UP000032141"/>
    </source>
</evidence>
<sequence length="74" mass="8151">MEGNGMEEQALKIVGKTPLEAATTIVEDYELPCGVDENNSDDGQDQGPSRCKQVDSTFERSWNAYGIGFKFFKG</sequence>
<protein>
    <submittedName>
        <fullName evidence="1">Uncharacterized protein</fullName>
    </submittedName>
</protein>
<dbReference type="STRING" id="109376.A0A0D3BKQ8"/>
<keyword evidence="2" id="KW-1185">Reference proteome</keyword>
<dbReference type="EnsemblPlants" id="Bo3g162560.1">
    <property type="protein sequence ID" value="Bo3g162560.1"/>
    <property type="gene ID" value="Bo3g162560"/>
</dbReference>
<accession>A0A0D3BKQ8</accession>
<dbReference type="AlphaFoldDB" id="A0A0D3BKQ8"/>
<organism evidence="1 2">
    <name type="scientific">Brassica oleracea var. oleracea</name>
    <dbReference type="NCBI Taxonomy" id="109376"/>
    <lineage>
        <taxon>Eukaryota</taxon>
        <taxon>Viridiplantae</taxon>
        <taxon>Streptophyta</taxon>
        <taxon>Embryophyta</taxon>
        <taxon>Tracheophyta</taxon>
        <taxon>Spermatophyta</taxon>
        <taxon>Magnoliopsida</taxon>
        <taxon>eudicotyledons</taxon>
        <taxon>Gunneridae</taxon>
        <taxon>Pentapetalae</taxon>
        <taxon>rosids</taxon>
        <taxon>malvids</taxon>
        <taxon>Brassicales</taxon>
        <taxon>Brassicaceae</taxon>
        <taxon>Brassiceae</taxon>
        <taxon>Brassica</taxon>
    </lineage>
</organism>
<dbReference type="Proteomes" id="UP000032141">
    <property type="component" value="Chromosome C3"/>
</dbReference>
<evidence type="ECO:0000313" key="1">
    <source>
        <dbReference type="EnsemblPlants" id="Bo3g162560.1"/>
    </source>
</evidence>
<dbReference type="HOGENOM" id="CLU_2691191_0_0_1"/>
<dbReference type="OMA" id="GNGMEEQ"/>
<dbReference type="Gramene" id="Bo3g162560.1">
    <property type="protein sequence ID" value="Bo3g162560.1"/>
    <property type="gene ID" value="Bo3g162560"/>
</dbReference>
<name>A0A0D3BKQ8_BRAOL</name>
<reference evidence="1" key="2">
    <citation type="submission" date="2015-03" db="UniProtKB">
        <authorList>
            <consortium name="EnsemblPlants"/>
        </authorList>
    </citation>
    <scope>IDENTIFICATION</scope>
</reference>